<keyword evidence="2" id="KW-1185">Reference proteome</keyword>
<gene>
    <name evidence="1" type="ORF">EVAR_23251_1</name>
</gene>
<name>A0A4C1V838_EUMVA</name>
<proteinExistence type="predicted"/>
<sequence>MAKIELLEFLHVRPSVRISQACQKLLDVYWLKLLKKYRVFVEPSIFRHEPRRLLTDNSSTFHGHLWENGNGRSTLKKHESAKGRPRSKMLAKYATGVYKCAKSQRSRPFHIRNRGTVADYASCVPASVELVTV</sequence>
<reference evidence="1 2" key="1">
    <citation type="journal article" date="2019" name="Commun. Biol.">
        <title>The bagworm genome reveals a unique fibroin gene that provides high tensile strength.</title>
        <authorList>
            <person name="Kono N."/>
            <person name="Nakamura H."/>
            <person name="Ohtoshi R."/>
            <person name="Tomita M."/>
            <person name="Numata K."/>
            <person name="Arakawa K."/>
        </authorList>
    </citation>
    <scope>NUCLEOTIDE SEQUENCE [LARGE SCALE GENOMIC DNA]</scope>
</reference>
<evidence type="ECO:0000313" key="1">
    <source>
        <dbReference type="EMBL" id="GBP33905.1"/>
    </source>
</evidence>
<organism evidence="1 2">
    <name type="scientific">Eumeta variegata</name>
    <name type="common">Bagworm moth</name>
    <name type="synonym">Eumeta japonica</name>
    <dbReference type="NCBI Taxonomy" id="151549"/>
    <lineage>
        <taxon>Eukaryota</taxon>
        <taxon>Metazoa</taxon>
        <taxon>Ecdysozoa</taxon>
        <taxon>Arthropoda</taxon>
        <taxon>Hexapoda</taxon>
        <taxon>Insecta</taxon>
        <taxon>Pterygota</taxon>
        <taxon>Neoptera</taxon>
        <taxon>Endopterygota</taxon>
        <taxon>Lepidoptera</taxon>
        <taxon>Glossata</taxon>
        <taxon>Ditrysia</taxon>
        <taxon>Tineoidea</taxon>
        <taxon>Psychidae</taxon>
        <taxon>Oiketicinae</taxon>
        <taxon>Eumeta</taxon>
    </lineage>
</organism>
<protein>
    <submittedName>
        <fullName evidence="1">Uncharacterized protein</fullName>
    </submittedName>
</protein>
<comment type="caution">
    <text evidence="1">The sequence shown here is derived from an EMBL/GenBank/DDBJ whole genome shotgun (WGS) entry which is preliminary data.</text>
</comment>
<evidence type="ECO:0000313" key="2">
    <source>
        <dbReference type="Proteomes" id="UP000299102"/>
    </source>
</evidence>
<dbReference type="EMBL" id="BGZK01000281">
    <property type="protein sequence ID" value="GBP33905.1"/>
    <property type="molecule type" value="Genomic_DNA"/>
</dbReference>
<dbReference type="AlphaFoldDB" id="A0A4C1V838"/>
<accession>A0A4C1V838</accession>
<dbReference type="Proteomes" id="UP000299102">
    <property type="component" value="Unassembled WGS sequence"/>
</dbReference>